<dbReference type="EMBL" id="JBAHYK010000184">
    <property type="protein sequence ID" value="KAL0576997.1"/>
    <property type="molecule type" value="Genomic_DNA"/>
</dbReference>
<feature type="compositionally biased region" description="Polar residues" evidence="1">
    <location>
        <begin position="72"/>
        <end position="81"/>
    </location>
</feature>
<reference evidence="2 3" key="1">
    <citation type="submission" date="2024-02" db="EMBL/GenBank/DDBJ databases">
        <title>A draft genome for the cacao thread blight pathogen Marasmius crinis-equi.</title>
        <authorList>
            <person name="Cohen S.P."/>
            <person name="Baruah I.K."/>
            <person name="Amoako-Attah I."/>
            <person name="Bukari Y."/>
            <person name="Meinhardt L.W."/>
            <person name="Bailey B.A."/>
        </authorList>
    </citation>
    <scope>NUCLEOTIDE SEQUENCE [LARGE SCALE GENOMIC DNA]</scope>
    <source>
        <strain evidence="2 3">GH-76</strain>
    </source>
</reference>
<keyword evidence="3" id="KW-1185">Reference proteome</keyword>
<evidence type="ECO:0000256" key="1">
    <source>
        <dbReference type="SAM" id="MobiDB-lite"/>
    </source>
</evidence>
<feature type="region of interest" description="Disordered" evidence="1">
    <location>
        <begin position="62"/>
        <end position="81"/>
    </location>
</feature>
<evidence type="ECO:0000313" key="2">
    <source>
        <dbReference type="EMBL" id="KAL0576997.1"/>
    </source>
</evidence>
<accession>A0ABR3FP05</accession>
<protein>
    <submittedName>
        <fullName evidence="2">Uncharacterized protein</fullName>
    </submittedName>
</protein>
<sequence>MVVLPHTFVFISVFEIHGNLTALSLLARLNSRVPPRPGGNINLVSGESHYLSSLRVEAGPQETDHTLELVTSAPTDQTSKV</sequence>
<name>A0ABR3FP05_9AGAR</name>
<proteinExistence type="predicted"/>
<gene>
    <name evidence="2" type="ORF">V5O48_004971</name>
</gene>
<organism evidence="2 3">
    <name type="scientific">Marasmius crinis-equi</name>
    <dbReference type="NCBI Taxonomy" id="585013"/>
    <lineage>
        <taxon>Eukaryota</taxon>
        <taxon>Fungi</taxon>
        <taxon>Dikarya</taxon>
        <taxon>Basidiomycota</taxon>
        <taxon>Agaricomycotina</taxon>
        <taxon>Agaricomycetes</taxon>
        <taxon>Agaricomycetidae</taxon>
        <taxon>Agaricales</taxon>
        <taxon>Marasmiineae</taxon>
        <taxon>Marasmiaceae</taxon>
        <taxon>Marasmius</taxon>
    </lineage>
</organism>
<evidence type="ECO:0000313" key="3">
    <source>
        <dbReference type="Proteomes" id="UP001465976"/>
    </source>
</evidence>
<dbReference type="Proteomes" id="UP001465976">
    <property type="component" value="Unassembled WGS sequence"/>
</dbReference>
<comment type="caution">
    <text evidence="2">The sequence shown here is derived from an EMBL/GenBank/DDBJ whole genome shotgun (WGS) entry which is preliminary data.</text>
</comment>